<keyword evidence="3" id="KW-1185">Reference proteome</keyword>
<dbReference type="GO" id="GO:0003688">
    <property type="term" value="F:DNA replication origin binding"/>
    <property type="evidence" value="ECO:0007669"/>
    <property type="project" value="TreeGrafter"/>
</dbReference>
<evidence type="ECO:0000313" key="3">
    <source>
        <dbReference type="Proteomes" id="UP000237925"/>
    </source>
</evidence>
<organism evidence="2 3">
    <name type="scientific">Melaminivora suipulveris</name>
    <dbReference type="NCBI Taxonomy" id="2109913"/>
    <lineage>
        <taxon>Bacteria</taxon>
        <taxon>Pseudomonadati</taxon>
        <taxon>Pseudomonadota</taxon>
        <taxon>Betaproteobacteria</taxon>
        <taxon>Burkholderiales</taxon>
        <taxon>Comamonadaceae</taxon>
        <taxon>Melaminivora</taxon>
    </lineage>
</organism>
<dbReference type="InterPro" id="IPR027417">
    <property type="entry name" value="P-loop_NTPase"/>
</dbReference>
<dbReference type="InterPro" id="IPR055199">
    <property type="entry name" value="Hda_lid"/>
</dbReference>
<dbReference type="InterPro" id="IPR017788">
    <property type="entry name" value="Hda"/>
</dbReference>
<accession>A0A2R3QEV4</accession>
<gene>
    <name evidence="2" type="primary">hda</name>
    <name evidence="2" type="ORF">C6568_14390</name>
</gene>
<evidence type="ECO:0000259" key="1">
    <source>
        <dbReference type="Pfam" id="PF22688"/>
    </source>
</evidence>
<dbReference type="Pfam" id="PF22688">
    <property type="entry name" value="Hda_lid"/>
    <property type="match status" value="1"/>
</dbReference>
<protein>
    <submittedName>
        <fullName evidence="2">DnaA regulatory inactivator Hda</fullName>
    </submittedName>
</protein>
<dbReference type="GO" id="GO:0032297">
    <property type="term" value="P:negative regulation of DNA-templated DNA replication initiation"/>
    <property type="evidence" value="ECO:0007669"/>
    <property type="project" value="InterPro"/>
</dbReference>
<reference evidence="2 3" key="1">
    <citation type="submission" date="2018-03" db="EMBL/GenBank/DDBJ databases">
        <title>Genome sequencing of Melaminivora sp.</title>
        <authorList>
            <person name="Kim S.-J."/>
            <person name="Heo J."/>
            <person name="Ahn J.-H."/>
            <person name="Kwon S.-W."/>
        </authorList>
    </citation>
    <scope>NUCLEOTIDE SEQUENCE [LARGE SCALE GENOMIC DNA]</scope>
    <source>
        <strain evidence="2 3">SC2-9</strain>
    </source>
</reference>
<dbReference type="KEGG" id="mela:C6568_14390"/>
<dbReference type="GO" id="GO:0005886">
    <property type="term" value="C:plasma membrane"/>
    <property type="evidence" value="ECO:0007669"/>
    <property type="project" value="TreeGrafter"/>
</dbReference>
<dbReference type="NCBIfam" id="TIGR03420">
    <property type="entry name" value="DnaA_homol_Hda"/>
    <property type="match status" value="1"/>
</dbReference>
<dbReference type="AlphaFoldDB" id="A0A2R3QEV4"/>
<dbReference type="EMBL" id="CP027667">
    <property type="protein sequence ID" value="AVO50299.1"/>
    <property type="molecule type" value="Genomic_DNA"/>
</dbReference>
<dbReference type="Proteomes" id="UP000237925">
    <property type="component" value="Chromosome"/>
</dbReference>
<dbReference type="RefSeq" id="WP_106684750.1">
    <property type="nucleotide sequence ID" value="NZ_CP027667.1"/>
</dbReference>
<dbReference type="Gene3D" id="1.10.8.60">
    <property type="match status" value="1"/>
</dbReference>
<feature type="domain" description="Hda lid" evidence="1">
    <location>
        <begin position="167"/>
        <end position="227"/>
    </location>
</feature>
<dbReference type="PANTHER" id="PTHR30050">
    <property type="entry name" value="CHROMOSOMAL REPLICATION INITIATOR PROTEIN DNAA"/>
    <property type="match status" value="1"/>
</dbReference>
<dbReference type="PANTHER" id="PTHR30050:SF5">
    <property type="entry name" value="DNAA REGULATORY INACTIVATOR HDA"/>
    <property type="match status" value="1"/>
</dbReference>
<name>A0A2R3QEV4_9BURK</name>
<dbReference type="OrthoDB" id="9784878at2"/>
<dbReference type="GO" id="GO:0006270">
    <property type="term" value="P:DNA replication initiation"/>
    <property type="evidence" value="ECO:0007669"/>
    <property type="project" value="TreeGrafter"/>
</dbReference>
<sequence>MKQLALDIGLAGGPTLENFQPGANAQALQHLRQAVGEAGAPRPPVPTYLWGAPGTGKSHLLRAVYEALRAQGALVGWLDPGTRWPSSFDERWSAVLLHDVHLYNEAQQAAAFNWFINALDPAAGAPRWVLAAGELPPADLPLREDLRSRLAWGHVFQLQPLDEAGLRAVLQRQAHERGMALAADVVDYMLHHFSRDLASLSALLDRLDGFALRTQRAVTIPLLKSMLQGE</sequence>
<evidence type="ECO:0000313" key="2">
    <source>
        <dbReference type="EMBL" id="AVO50299.1"/>
    </source>
</evidence>
<proteinExistence type="predicted"/>
<dbReference type="SUPFAM" id="SSF52540">
    <property type="entry name" value="P-loop containing nucleoside triphosphate hydrolases"/>
    <property type="match status" value="1"/>
</dbReference>
<dbReference type="Gene3D" id="3.40.50.300">
    <property type="entry name" value="P-loop containing nucleotide triphosphate hydrolases"/>
    <property type="match status" value="1"/>
</dbReference>